<dbReference type="AlphaFoldDB" id="A0A2N9IGX3"/>
<organism evidence="1">
    <name type="scientific">Fagus sylvatica</name>
    <name type="common">Beechnut</name>
    <dbReference type="NCBI Taxonomy" id="28930"/>
    <lineage>
        <taxon>Eukaryota</taxon>
        <taxon>Viridiplantae</taxon>
        <taxon>Streptophyta</taxon>
        <taxon>Embryophyta</taxon>
        <taxon>Tracheophyta</taxon>
        <taxon>Spermatophyta</taxon>
        <taxon>Magnoliopsida</taxon>
        <taxon>eudicotyledons</taxon>
        <taxon>Gunneridae</taxon>
        <taxon>Pentapetalae</taxon>
        <taxon>rosids</taxon>
        <taxon>fabids</taxon>
        <taxon>Fagales</taxon>
        <taxon>Fagaceae</taxon>
        <taxon>Fagus</taxon>
    </lineage>
</organism>
<protein>
    <submittedName>
        <fullName evidence="1">Uncharacterized protein</fullName>
    </submittedName>
</protein>
<accession>A0A2N9IGX3</accession>
<sequence>MRESAGVILEADLWHIELVSRVLVAIHARCLENVQECDKCQRFAPMIPSQLGKNPLSSLAVCSMGFGIVGPLPRAPGNKKFLIETILPNGRPSHIETDTNVSSEALSHDSAYGLSSRITG</sequence>
<name>A0A2N9IGX3_FAGSY</name>
<evidence type="ECO:0000313" key="1">
    <source>
        <dbReference type="EMBL" id="SPD23293.1"/>
    </source>
</evidence>
<reference evidence="1" key="1">
    <citation type="submission" date="2018-02" db="EMBL/GenBank/DDBJ databases">
        <authorList>
            <person name="Cohen D.B."/>
            <person name="Kent A.D."/>
        </authorList>
    </citation>
    <scope>NUCLEOTIDE SEQUENCE</scope>
</reference>
<proteinExistence type="predicted"/>
<dbReference type="EMBL" id="OIVN01005613">
    <property type="protein sequence ID" value="SPD23293.1"/>
    <property type="molecule type" value="Genomic_DNA"/>
</dbReference>
<gene>
    <name evidence="1" type="ORF">FSB_LOCUS51175</name>
</gene>